<dbReference type="AlphaFoldDB" id="A0AAP4N470"/>
<evidence type="ECO:0000313" key="3">
    <source>
        <dbReference type="Proteomes" id="UP001231451"/>
    </source>
</evidence>
<reference evidence="2" key="1">
    <citation type="submission" date="2023-06" db="EMBL/GenBank/DDBJ databases">
        <title>Draft Genome Sequences of lactic acid bacteria strains isolated from fermented milk products.</title>
        <authorList>
            <person name="Elcheninov A.G."/>
            <person name="Klyukina A."/>
            <person name="Zayulina K.S."/>
            <person name="Gavirova L.A."/>
            <person name="Shcherbakova P.A."/>
            <person name="Shestakov A.I."/>
            <person name="Kublanov I.V."/>
            <person name="Kochetkova T.V."/>
        </authorList>
    </citation>
    <scope>NUCLEOTIDE SEQUENCE</scope>
    <source>
        <strain evidence="2">TOM.1374</strain>
    </source>
</reference>
<dbReference type="RefSeq" id="WP_164998036.1">
    <property type="nucleotide sequence ID" value="NC_014334.2"/>
</dbReference>
<dbReference type="Proteomes" id="UP001231451">
    <property type="component" value="Unassembled WGS sequence"/>
</dbReference>
<gene>
    <name evidence="2" type="ORF">QUF16_07915</name>
</gene>
<protein>
    <submittedName>
        <fullName evidence="2">Uncharacterized protein</fullName>
    </submittedName>
</protein>
<dbReference type="EMBL" id="JAUCBG010000009">
    <property type="protein sequence ID" value="MDM7454274.1"/>
    <property type="molecule type" value="Genomic_DNA"/>
</dbReference>
<keyword evidence="1" id="KW-0472">Membrane</keyword>
<comment type="caution">
    <text evidence="2">The sequence shown here is derived from an EMBL/GenBank/DDBJ whole genome shotgun (WGS) entry which is preliminary data.</text>
</comment>
<evidence type="ECO:0000313" key="2">
    <source>
        <dbReference type="EMBL" id="MDM7454274.1"/>
    </source>
</evidence>
<feature type="transmembrane region" description="Helical" evidence="1">
    <location>
        <begin position="6"/>
        <end position="24"/>
    </location>
</feature>
<sequence>MSYEWLSFWGAIFVMFCCGLVNLLEEVQQVLEAETGAFERDGTPSMARWREEESMGWLRRGEQRLSVDIVMPIGVPFGS</sequence>
<keyword evidence="1" id="KW-0812">Transmembrane</keyword>
<organism evidence="2 3">
    <name type="scientific">Lacticaseibacillus paracasei</name>
    <name type="common">Lactobacillus paracasei</name>
    <dbReference type="NCBI Taxonomy" id="1597"/>
    <lineage>
        <taxon>Bacteria</taxon>
        <taxon>Bacillati</taxon>
        <taxon>Bacillota</taxon>
        <taxon>Bacilli</taxon>
        <taxon>Lactobacillales</taxon>
        <taxon>Lactobacillaceae</taxon>
        <taxon>Lacticaseibacillus</taxon>
    </lineage>
</organism>
<proteinExistence type="predicted"/>
<accession>A0AAP4N470</accession>
<evidence type="ECO:0000256" key="1">
    <source>
        <dbReference type="SAM" id="Phobius"/>
    </source>
</evidence>
<keyword evidence="1" id="KW-1133">Transmembrane helix</keyword>
<name>A0AAP4N470_LACPA</name>